<keyword evidence="2" id="KW-0121">Carboxypeptidase</keyword>
<reference evidence="2 3" key="1">
    <citation type="submission" date="2016-10" db="EMBL/GenBank/DDBJ databases">
        <authorList>
            <person name="de Groot N.N."/>
        </authorList>
    </citation>
    <scope>NUCLEOTIDE SEQUENCE [LARGE SCALE GENOMIC DNA]</scope>
    <source>
        <strain evidence="2 3">LMG 2247</strain>
    </source>
</reference>
<dbReference type="PROSITE" id="PS51257">
    <property type="entry name" value="PROKAR_LIPOPROTEIN"/>
    <property type="match status" value="1"/>
</dbReference>
<dbReference type="SUPFAM" id="SSF53474">
    <property type="entry name" value="alpha/beta-Hydrolases"/>
    <property type="match status" value="1"/>
</dbReference>
<dbReference type="GO" id="GO:0004185">
    <property type="term" value="F:serine-type carboxypeptidase activity"/>
    <property type="evidence" value="ECO:0007669"/>
    <property type="project" value="InterPro"/>
</dbReference>
<dbReference type="InterPro" id="IPR001563">
    <property type="entry name" value="Peptidase_S10"/>
</dbReference>
<dbReference type="GO" id="GO:0006508">
    <property type="term" value="P:proteolysis"/>
    <property type="evidence" value="ECO:0007669"/>
    <property type="project" value="InterPro"/>
</dbReference>
<dbReference type="RefSeq" id="WP_090689782.1">
    <property type="nucleotide sequence ID" value="NZ_FNCJ01000016.1"/>
</dbReference>
<sequence length="625" mass="67443">MKRDKGFTGKRRPRRHFLPSLVAVASVTMLLGGCGGGDGGSAASTVANAQQSAANQQSAAQSQAKAQAQSQSQSQAQAQAQAQSQTANQPYLDPVAYSSNATDGLAASQVAEKAAVMHYQWTLGRTPVNYTTTTGHLTAADSTGKPEATMSYVAYTAPSTNGSPRPVTFIYNGGPGSASIWLRLGSFAPTRVATPDPLFGNWPNYPLVDNKDSLIDTTDLVYIDPPGTGLSEAILPNTNQTYWSTDADVDIMRDFIERYVTVNNRSSSPIYLYGESYGTPRTDMLALALESAGVHLTGIVLQSSILNYFADAIEAVAITNSTSELALDTDTLAGYFPSYAEVAAYYNQVSPTPLNQDLYAFQTSLFVTAEYNRLKRYSQSWVLSQLGAPDYLGTPVFPSQSTLQNWTLPTGLTLQALQGYFNANPFSTSLLPGTTIGRYDGRVSLPNSDPRLQNDSDPSDILISQPFTTALATQMPDYLGYSAPNATYMPLNDNIINVWNFSHDGQALPDTIPDLLGALTLNPHLRVLSENGFHDLATPFLNTEKQLARLQTVPGLNPDLQVNFFQGGHMIYLDDVARPGMKRDLVRFYRGTPLPDALALWTLPPPWADESPASQPTTATAQAAP</sequence>
<dbReference type="Gene3D" id="3.40.50.1820">
    <property type="entry name" value="alpha/beta hydrolase"/>
    <property type="match status" value="1"/>
</dbReference>
<keyword evidence="2" id="KW-0378">Hydrolase</keyword>
<accession>A0A1G8H996</accession>
<gene>
    <name evidence="2" type="ORF">SAMN05216466_11658</name>
</gene>
<keyword evidence="2" id="KW-0645">Protease</keyword>
<evidence type="ECO:0000256" key="1">
    <source>
        <dbReference type="SAM" id="MobiDB-lite"/>
    </source>
</evidence>
<evidence type="ECO:0000313" key="3">
    <source>
        <dbReference type="Proteomes" id="UP000199706"/>
    </source>
</evidence>
<name>A0A1G8H996_9BURK</name>
<feature type="region of interest" description="Disordered" evidence="1">
    <location>
        <begin position="58"/>
        <end position="86"/>
    </location>
</feature>
<dbReference type="Proteomes" id="UP000199706">
    <property type="component" value="Unassembled WGS sequence"/>
</dbReference>
<dbReference type="EMBL" id="FNCJ01000016">
    <property type="protein sequence ID" value="SDI03159.1"/>
    <property type="molecule type" value="Genomic_DNA"/>
</dbReference>
<dbReference type="OrthoDB" id="9770107at2"/>
<organism evidence="2 3">
    <name type="scientific">Paraburkholderia phenazinium</name>
    <dbReference type="NCBI Taxonomy" id="60549"/>
    <lineage>
        <taxon>Bacteria</taxon>
        <taxon>Pseudomonadati</taxon>
        <taxon>Pseudomonadota</taxon>
        <taxon>Betaproteobacteria</taxon>
        <taxon>Burkholderiales</taxon>
        <taxon>Burkholderiaceae</taxon>
        <taxon>Paraburkholderia</taxon>
    </lineage>
</organism>
<protein>
    <submittedName>
        <fullName evidence="2">Carboxypeptidase C (Cathepsin A)</fullName>
    </submittedName>
</protein>
<proteinExistence type="predicted"/>
<dbReference type="AlphaFoldDB" id="A0A1G8H996"/>
<dbReference type="InterPro" id="IPR029058">
    <property type="entry name" value="AB_hydrolase_fold"/>
</dbReference>
<dbReference type="Pfam" id="PF00450">
    <property type="entry name" value="Peptidase_S10"/>
    <property type="match status" value="1"/>
</dbReference>
<evidence type="ECO:0000313" key="2">
    <source>
        <dbReference type="EMBL" id="SDI03159.1"/>
    </source>
</evidence>